<dbReference type="Gramene" id="C.cajan_09086.t">
    <property type="protein sequence ID" value="C.cajan_09086.t.cds1"/>
    <property type="gene ID" value="C.cajan_09086"/>
</dbReference>
<evidence type="ECO:0000256" key="1">
    <source>
        <dbReference type="SAM" id="MobiDB-lite"/>
    </source>
</evidence>
<dbReference type="PANTHER" id="PTHR33700">
    <property type="entry name" value="MYB-LIKE PROTEIN X"/>
    <property type="match status" value="1"/>
</dbReference>
<gene>
    <name evidence="3" type="ORF">KK1_009345</name>
</gene>
<accession>A0A151TSW9</accession>
<evidence type="ECO:0000256" key="2">
    <source>
        <dbReference type="SAM" id="Phobius"/>
    </source>
</evidence>
<dbReference type="AlphaFoldDB" id="A0A151TSW9"/>
<dbReference type="Proteomes" id="UP000075243">
    <property type="component" value="Chromosome 3"/>
</dbReference>
<keyword evidence="4" id="KW-1185">Reference proteome</keyword>
<dbReference type="PANTHER" id="PTHR33700:SF25">
    <property type="entry name" value="TRANSMEMBRANE PROTEIN"/>
    <property type="match status" value="1"/>
</dbReference>
<feature type="compositionally biased region" description="Acidic residues" evidence="1">
    <location>
        <begin position="107"/>
        <end position="121"/>
    </location>
</feature>
<keyword evidence="2" id="KW-1133">Transmembrane helix</keyword>
<dbReference type="STRING" id="3821.A0A151TSW9"/>
<sequence>MWKQSPKRNQRTKGFKVKQGFKIFTLIVVGIWLLYQLKHSHDKKSYEENSAKIFGNLKAGPENKKLGRKELHPWTNNKPFELMEDTEENEHGGVKEQSGGIGHDGDKVEEEESEEVEDLIDVEDKEKEQNEDEDGENMGKLMEDMSMSLLEDQSHDEGAKDTQETSEELNKENGASRVVMRVTKSLGSEFEFGGLRKVTEEEVEILKRVGTEKQKEKIMVPSNTGPKVVD</sequence>
<proteinExistence type="predicted"/>
<keyword evidence="2" id="KW-0812">Transmembrane</keyword>
<keyword evidence="2" id="KW-0472">Membrane</keyword>
<evidence type="ECO:0000313" key="4">
    <source>
        <dbReference type="Proteomes" id="UP000075243"/>
    </source>
</evidence>
<reference evidence="3 4" key="1">
    <citation type="journal article" date="2012" name="Nat. Biotechnol.">
        <title>Draft genome sequence of pigeonpea (Cajanus cajan), an orphan legume crop of resource-poor farmers.</title>
        <authorList>
            <person name="Varshney R.K."/>
            <person name="Chen W."/>
            <person name="Li Y."/>
            <person name="Bharti A.K."/>
            <person name="Saxena R.K."/>
            <person name="Schlueter J.A."/>
            <person name="Donoghue M.T."/>
            <person name="Azam S."/>
            <person name="Fan G."/>
            <person name="Whaley A.M."/>
            <person name="Farmer A.D."/>
            <person name="Sheridan J."/>
            <person name="Iwata A."/>
            <person name="Tuteja R."/>
            <person name="Penmetsa R.V."/>
            <person name="Wu W."/>
            <person name="Upadhyaya H.D."/>
            <person name="Yang S.P."/>
            <person name="Shah T."/>
            <person name="Saxena K.B."/>
            <person name="Michael T."/>
            <person name="McCombie W.R."/>
            <person name="Yang B."/>
            <person name="Zhang G."/>
            <person name="Yang H."/>
            <person name="Wang J."/>
            <person name="Spillane C."/>
            <person name="Cook D.R."/>
            <person name="May G.D."/>
            <person name="Xu X."/>
            <person name="Jackson S.A."/>
        </authorList>
    </citation>
    <scope>NUCLEOTIDE SEQUENCE [LARGE SCALE GENOMIC DNA]</scope>
    <source>
        <strain evidence="4">cv. Asha</strain>
    </source>
</reference>
<feature type="transmembrane region" description="Helical" evidence="2">
    <location>
        <begin position="20"/>
        <end position="37"/>
    </location>
</feature>
<dbReference type="OMA" id="MGKQMED"/>
<dbReference type="EMBL" id="CM003605">
    <property type="protein sequence ID" value="KYP70137.1"/>
    <property type="molecule type" value="Genomic_DNA"/>
</dbReference>
<feature type="compositionally biased region" description="Basic and acidic residues" evidence="1">
    <location>
        <begin position="152"/>
        <end position="171"/>
    </location>
</feature>
<name>A0A151TSW9_CAJCA</name>
<evidence type="ECO:0000313" key="3">
    <source>
        <dbReference type="EMBL" id="KYP70137.1"/>
    </source>
</evidence>
<organism evidence="3 4">
    <name type="scientific">Cajanus cajan</name>
    <name type="common">Pigeon pea</name>
    <name type="synonym">Cajanus indicus</name>
    <dbReference type="NCBI Taxonomy" id="3821"/>
    <lineage>
        <taxon>Eukaryota</taxon>
        <taxon>Viridiplantae</taxon>
        <taxon>Streptophyta</taxon>
        <taxon>Embryophyta</taxon>
        <taxon>Tracheophyta</taxon>
        <taxon>Spermatophyta</taxon>
        <taxon>Magnoliopsida</taxon>
        <taxon>eudicotyledons</taxon>
        <taxon>Gunneridae</taxon>
        <taxon>Pentapetalae</taxon>
        <taxon>rosids</taxon>
        <taxon>fabids</taxon>
        <taxon>Fabales</taxon>
        <taxon>Fabaceae</taxon>
        <taxon>Papilionoideae</taxon>
        <taxon>50 kb inversion clade</taxon>
        <taxon>NPAAA clade</taxon>
        <taxon>indigoferoid/millettioid clade</taxon>
        <taxon>Phaseoleae</taxon>
        <taxon>Cajanus</taxon>
    </lineage>
</organism>
<protein>
    <submittedName>
        <fullName evidence="3">Uncharacterized protein</fullName>
    </submittedName>
</protein>
<feature type="region of interest" description="Disordered" evidence="1">
    <location>
        <begin position="86"/>
        <end position="176"/>
    </location>
</feature>